<evidence type="ECO:0000313" key="2">
    <source>
        <dbReference type="Proteomes" id="UP000231366"/>
    </source>
</evidence>
<protein>
    <recommendedName>
        <fullName evidence="3">Glycosyl transferase family 1 domain-containing protein</fullName>
    </recommendedName>
</protein>
<dbReference type="EMBL" id="PFUI01000213">
    <property type="protein sequence ID" value="PJB28951.1"/>
    <property type="molecule type" value="Genomic_DNA"/>
</dbReference>
<evidence type="ECO:0008006" key="3">
    <source>
        <dbReference type="Google" id="ProtNLM"/>
    </source>
</evidence>
<accession>A0A2M8ASA3</accession>
<dbReference type="Proteomes" id="UP000231366">
    <property type="component" value="Unassembled WGS sequence"/>
</dbReference>
<gene>
    <name evidence="1" type="ORF">CO110_08225</name>
</gene>
<dbReference type="AlphaFoldDB" id="A0A2M8ASA3"/>
<organism evidence="1 2">
    <name type="scientific">Candidatus Desantisbacteria bacterium CG_4_9_14_3_um_filter_40_11</name>
    <dbReference type="NCBI Taxonomy" id="1974546"/>
    <lineage>
        <taxon>Bacteria</taxon>
        <taxon>Candidatus Desantisiibacteriota</taxon>
    </lineage>
</organism>
<evidence type="ECO:0000313" key="1">
    <source>
        <dbReference type="EMBL" id="PJB28951.1"/>
    </source>
</evidence>
<reference evidence="2" key="1">
    <citation type="submission" date="2017-09" db="EMBL/GenBank/DDBJ databases">
        <title>Depth-based differentiation of microbial function through sediment-hosted aquifers and enrichment of novel symbionts in the deep terrestrial subsurface.</title>
        <authorList>
            <person name="Probst A.J."/>
            <person name="Ladd B."/>
            <person name="Jarett J.K."/>
            <person name="Geller-Mcgrath D.E."/>
            <person name="Sieber C.M.K."/>
            <person name="Emerson J.B."/>
            <person name="Anantharaman K."/>
            <person name="Thomas B.C."/>
            <person name="Malmstrom R."/>
            <person name="Stieglmeier M."/>
            <person name="Klingl A."/>
            <person name="Woyke T."/>
            <person name="Ryan C.M."/>
            <person name="Banfield J.F."/>
        </authorList>
    </citation>
    <scope>NUCLEOTIDE SEQUENCE [LARGE SCALE GENOMIC DNA]</scope>
</reference>
<sequence>MRTPKDGISSSVLESIALGIPVVASECECRPPEAVIFRFGERDDMLAKILYVLDNYEEIKSRLGLKVGVKDSLDEEIELLMAP</sequence>
<comment type="caution">
    <text evidence="1">The sequence shown here is derived from an EMBL/GenBank/DDBJ whole genome shotgun (WGS) entry which is preliminary data.</text>
</comment>
<name>A0A2M8ASA3_9BACT</name>
<proteinExistence type="predicted"/>